<dbReference type="EMBL" id="CP049869">
    <property type="protein sequence ID" value="QIK78521.1"/>
    <property type="molecule type" value="Genomic_DNA"/>
</dbReference>
<evidence type="ECO:0000313" key="1">
    <source>
        <dbReference type="EMBL" id="QIK78521.1"/>
    </source>
</evidence>
<organism evidence="1 2">
    <name type="scientific">Sphingomonas piscis</name>
    <dbReference type="NCBI Taxonomy" id="2714943"/>
    <lineage>
        <taxon>Bacteria</taxon>
        <taxon>Pseudomonadati</taxon>
        <taxon>Pseudomonadota</taxon>
        <taxon>Alphaproteobacteria</taxon>
        <taxon>Sphingomonadales</taxon>
        <taxon>Sphingomonadaceae</taxon>
        <taxon>Sphingomonas</taxon>
    </lineage>
</organism>
<gene>
    <name evidence="1" type="ORF">G7077_06020</name>
</gene>
<sequence length="142" mass="15858">MNNRVVQTTENVAEIDKCMAEKEMVRLRLLPQGIIFAPLDISPAIVLHTQHRAIASGHHRNMAAMKDVISFFTGSPADSLEVIRRRGADYVAICPDMPEMHNYAKGSPDGLWGQISRGVTPPWLVPIKIQGAQTFKVWRVVK</sequence>
<dbReference type="RefSeq" id="WP_166410914.1">
    <property type="nucleotide sequence ID" value="NZ_CP049869.1"/>
</dbReference>
<accession>A0A6G7YP58</accession>
<name>A0A6G7YP58_9SPHN</name>
<evidence type="ECO:0000313" key="2">
    <source>
        <dbReference type="Proteomes" id="UP000503222"/>
    </source>
</evidence>
<dbReference type="AlphaFoldDB" id="A0A6G7YP58"/>
<protein>
    <submittedName>
        <fullName evidence="1">Uncharacterized protein</fullName>
    </submittedName>
</protein>
<dbReference type="Proteomes" id="UP000503222">
    <property type="component" value="Chromosome"/>
</dbReference>
<reference evidence="1 2" key="1">
    <citation type="submission" date="2020-03" db="EMBL/GenBank/DDBJ databases">
        <title>Sphingomonas sp. nov., isolated from fish.</title>
        <authorList>
            <person name="Hyun D.-W."/>
            <person name="Bae J.-W."/>
        </authorList>
    </citation>
    <scope>NUCLEOTIDE SEQUENCE [LARGE SCALE GENOMIC DNA]</scope>
    <source>
        <strain evidence="1 2">HDW15B</strain>
    </source>
</reference>
<dbReference type="KEGG" id="spii:G7077_06020"/>
<proteinExistence type="predicted"/>
<keyword evidence="2" id="KW-1185">Reference proteome</keyword>